<comment type="caution">
    <text evidence="3">The sequence shown here is derived from an EMBL/GenBank/DDBJ whole genome shotgun (WGS) entry which is preliminary data.</text>
</comment>
<dbReference type="AlphaFoldDB" id="A0A9P8TUH7"/>
<reference evidence="3" key="1">
    <citation type="submission" date="2021-08" db="EMBL/GenBank/DDBJ databases">
        <title>Chromosome-Level Trichoderma cornu-damae using Hi-C Data.</title>
        <authorList>
            <person name="Kim C.S."/>
        </authorList>
    </citation>
    <scope>NUCLEOTIDE SEQUENCE</scope>
    <source>
        <strain evidence="3">KA19-0412C</strain>
    </source>
</reference>
<evidence type="ECO:0000256" key="1">
    <source>
        <dbReference type="ARBA" id="ARBA00038158"/>
    </source>
</evidence>
<evidence type="ECO:0000259" key="2">
    <source>
        <dbReference type="Pfam" id="PF08241"/>
    </source>
</evidence>
<dbReference type="Pfam" id="PF08241">
    <property type="entry name" value="Methyltransf_11"/>
    <property type="match status" value="1"/>
</dbReference>
<dbReference type="OrthoDB" id="2013972at2759"/>
<sequence length="307" mass="34088">MASANDLETISSSLHEHFQKLDERLDMFEQNFVALSRGVLRALDEALIAHMGLKAGQIAKPITLLDSACATGVMTQEVQALLPVEILQASSFTCTDNSAPMVNLVEKRIVGEKWVNTEVKLLDAMDSGLPENSFTHVAAGLALHLVPDPDALVKDSIRVLKPGGMFGASTWAKATSNMLWFPDVISAMESLPFDAPCPNPMPMQLHNSGHWDDAAWVEKHLQELGLTNVTVKQTLGTYRLKDADEFLLCIGLMLPWVMSTFWSEEVRKAHPIEEVQGLLKRYFEDKYHGEGWSLNWLIITMTGTVEK</sequence>
<dbReference type="InterPro" id="IPR029063">
    <property type="entry name" value="SAM-dependent_MTases_sf"/>
</dbReference>
<name>A0A9P8TUH7_9HYPO</name>
<dbReference type="InterPro" id="IPR013216">
    <property type="entry name" value="Methyltransf_11"/>
</dbReference>
<dbReference type="PANTHER" id="PTHR43591">
    <property type="entry name" value="METHYLTRANSFERASE"/>
    <property type="match status" value="1"/>
</dbReference>
<evidence type="ECO:0000313" key="3">
    <source>
        <dbReference type="EMBL" id="KAH6605348.1"/>
    </source>
</evidence>
<dbReference type="CDD" id="cd02440">
    <property type="entry name" value="AdoMet_MTases"/>
    <property type="match status" value="1"/>
</dbReference>
<dbReference type="Gene3D" id="3.40.50.150">
    <property type="entry name" value="Vaccinia Virus protein VP39"/>
    <property type="match status" value="1"/>
</dbReference>
<comment type="similarity">
    <text evidence="1">Belongs to the methyltransferase superfamily. LaeA methyltransferase family.</text>
</comment>
<proteinExistence type="inferred from homology"/>
<dbReference type="EMBL" id="JAIWOZ010000005">
    <property type="protein sequence ID" value="KAH6605348.1"/>
    <property type="molecule type" value="Genomic_DNA"/>
</dbReference>
<dbReference type="GO" id="GO:0008757">
    <property type="term" value="F:S-adenosylmethionine-dependent methyltransferase activity"/>
    <property type="evidence" value="ECO:0007669"/>
    <property type="project" value="InterPro"/>
</dbReference>
<accession>A0A9P8TUH7</accession>
<organism evidence="3 4">
    <name type="scientific">Trichoderma cornu-damae</name>
    <dbReference type="NCBI Taxonomy" id="654480"/>
    <lineage>
        <taxon>Eukaryota</taxon>
        <taxon>Fungi</taxon>
        <taxon>Dikarya</taxon>
        <taxon>Ascomycota</taxon>
        <taxon>Pezizomycotina</taxon>
        <taxon>Sordariomycetes</taxon>
        <taxon>Hypocreomycetidae</taxon>
        <taxon>Hypocreales</taxon>
        <taxon>Hypocreaceae</taxon>
        <taxon>Trichoderma</taxon>
    </lineage>
</organism>
<protein>
    <recommendedName>
        <fullName evidence="2">Methyltransferase type 11 domain-containing protein</fullName>
    </recommendedName>
</protein>
<dbReference type="SUPFAM" id="SSF53335">
    <property type="entry name" value="S-adenosyl-L-methionine-dependent methyltransferases"/>
    <property type="match status" value="1"/>
</dbReference>
<feature type="domain" description="Methyltransferase type 11" evidence="2">
    <location>
        <begin position="65"/>
        <end position="166"/>
    </location>
</feature>
<keyword evidence="4" id="KW-1185">Reference proteome</keyword>
<evidence type="ECO:0000313" key="4">
    <source>
        <dbReference type="Proteomes" id="UP000827724"/>
    </source>
</evidence>
<dbReference type="Proteomes" id="UP000827724">
    <property type="component" value="Unassembled WGS sequence"/>
</dbReference>
<gene>
    <name evidence="3" type="ORF">Trco_007055</name>
</gene>